<evidence type="ECO:0000313" key="3">
    <source>
        <dbReference type="Proteomes" id="UP001310890"/>
    </source>
</evidence>
<organism evidence="2 3">
    <name type="scientific">Meristemomyces frigidus</name>
    <dbReference type="NCBI Taxonomy" id="1508187"/>
    <lineage>
        <taxon>Eukaryota</taxon>
        <taxon>Fungi</taxon>
        <taxon>Dikarya</taxon>
        <taxon>Ascomycota</taxon>
        <taxon>Pezizomycotina</taxon>
        <taxon>Dothideomycetes</taxon>
        <taxon>Dothideomycetidae</taxon>
        <taxon>Mycosphaerellales</taxon>
        <taxon>Teratosphaeriaceae</taxon>
        <taxon>Meristemomyces</taxon>
    </lineage>
</organism>
<evidence type="ECO:0000313" key="2">
    <source>
        <dbReference type="EMBL" id="KAK5111112.1"/>
    </source>
</evidence>
<dbReference type="PANTHER" id="PTHR40069:SF1">
    <property type="entry name" value="YWBE PROTEIN"/>
    <property type="match status" value="1"/>
</dbReference>
<evidence type="ECO:0008006" key="4">
    <source>
        <dbReference type="Google" id="ProtNLM"/>
    </source>
</evidence>
<dbReference type="Proteomes" id="UP001310890">
    <property type="component" value="Unassembled WGS sequence"/>
</dbReference>
<feature type="compositionally biased region" description="Basic residues" evidence="1">
    <location>
        <begin position="1"/>
        <end position="13"/>
    </location>
</feature>
<proteinExistence type="predicted"/>
<comment type="caution">
    <text evidence="2">The sequence shown here is derived from an EMBL/GenBank/DDBJ whole genome shotgun (WGS) entry which is preliminary data.</text>
</comment>
<dbReference type="NCBIfam" id="TIGR03833">
    <property type="entry name" value="YwbE family protein"/>
    <property type="match status" value="1"/>
</dbReference>
<dbReference type="EMBL" id="JAVRRL010000042">
    <property type="protein sequence ID" value="KAK5111112.1"/>
    <property type="molecule type" value="Genomic_DNA"/>
</dbReference>
<evidence type="ECO:0000256" key="1">
    <source>
        <dbReference type="SAM" id="MobiDB-lite"/>
    </source>
</evidence>
<dbReference type="PANTHER" id="PTHR40069">
    <property type="entry name" value="YWBE PROTEIN"/>
    <property type="match status" value="1"/>
</dbReference>
<accession>A0AAN7TFI7</accession>
<dbReference type="Pfam" id="PF09962">
    <property type="entry name" value="DUF2196"/>
    <property type="match status" value="1"/>
</dbReference>
<feature type="region of interest" description="Disordered" evidence="1">
    <location>
        <begin position="1"/>
        <end position="33"/>
    </location>
</feature>
<dbReference type="AlphaFoldDB" id="A0AAN7TFI7"/>
<name>A0AAN7TFI7_9PEZI</name>
<dbReference type="InterPro" id="IPR019240">
    <property type="entry name" value="DUF2196"/>
</dbReference>
<reference evidence="2" key="1">
    <citation type="submission" date="2023-08" db="EMBL/GenBank/DDBJ databases">
        <title>Black Yeasts Isolated from many extreme environments.</title>
        <authorList>
            <person name="Coleine C."/>
            <person name="Stajich J.E."/>
            <person name="Selbmann L."/>
        </authorList>
    </citation>
    <scope>NUCLEOTIDE SEQUENCE</scope>
    <source>
        <strain evidence="2">CCFEE 5401</strain>
    </source>
</reference>
<sequence length="196" mass="21406">MNRSRSRWPRPPRNHYSGPSYRPTRDTQGAGVNVPNIEQVVPGANVSIVLKADQPTGREVQGVVQDLLTRGNHPRGIKVRLQDGRVGRVQRMASAAITPATFGASSVTAATTQPAPSRPNRILRMETDARLYDEEFPSAPPPRSFGDYFPPEPKRSDVIPAPEQATFSSATAKCPICGTFEGDEIAVSRHVEEHLT</sequence>
<gene>
    <name evidence="2" type="ORF">LTR62_005311</name>
</gene>
<protein>
    <recommendedName>
        <fullName evidence="4">UBZ4-type domain-containing protein</fullName>
    </recommendedName>
</protein>